<evidence type="ECO:0000313" key="2">
    <source>
        <dbReference type="Proteomes" id="UP000232688"/>
    </source>
</evidence>
<sequence>MYSSGSLATITNIDSATQTFIITISSTKEEWKIVSESQNTYIRPLYDAQVHWMNYKTINPITEGRSQNVREIMIDGKELTSWSKMRIDLAEQTLSKDVENAMKAIDKLKEISAGTRKFIHYAHLYRQIFHSKKSLEGFNDSRLQTLKNIHDWFVIRDKQKTSKINWISPQCLFDLLLSIQGFLGMVEEIFTLYPNSTIEPRRISQVMLEGLFGTIRQLGGDSSTQTLKGYGHALNKFQVTAKITSEIKSLNYGKSNHNGMEFDCLTRYDYRTKKSKNNNIHPTLLNHITRLSTMSVFTRRIFESLLLDDLFMGKIEPPTLSFSNEINQQNQKISSFQEKCQQLFNLCLYNDEIASLLEKWKNDIKNIASKLNPKKKGNLWMTAWVSRLEIKFQKIISQNHSIIQRLVAYFLVRKVIKETFKGDFYENRNVQEHLDPTLTSKKIIALNQAESQKFSYIIGWVLFKLLKRDHAINSHPKFRVMHALLETLYEERVEYVMETKSQTTNITPGPEFTRFMYYLKFLVIDLFEKHNELGPNILHYVKNSLISNLPLNQMFIAILKSSADVGLEDEEFRFIYERCITIYIRSRQKTWRDVNNYIPEKGTASLRESLKTMRSNHSAIENKKSSLMRKVNLPSNPVHDLEQLRVWAQFENVEDSFAKIFSVLELLWIIWAFGILTTYKRKQKLVPIIISNLKNSTPFTEEALKRRKIFMEQIE</sequence>
<dbReference type="EMBL" id="LLXH01000847">
    <property type="protein sequence ID" value="PKC62529.1"/>
    <property type="molecule type" value="Genomic_DNA"/>
</dbReference>
<dbReference type="Proteomes" id="UP000232688">
    <property type="component" value="Unassembled WGS sequence"/>
</dbReference>
<dbReference type="AlphaFoldDB" id="A0A2N0RGV7"/>
<protein>
    <submittedName>
        <fullName evidence="1">Uncharacterized protein</fullName>
    </submittedName>
</protein>
<name>A0A2N0RGV7_9GLOM</name>
<dbReference type="VEuPathDB" id="FungiDB:RhiirFUN_002752"/>
<reference evidence="1 2" key="1">
    <citation type="submission" date="2017-10" db="EMBL/GenBank/DDBJ databases">
        <title>Extensive intraspecific genome diversity in a model arbuscular mycorrhizal fungus.</title>
        <authorList>
            <person name="Chen E.C.H."/>
            <person name="Morin E."/>
            <person name="Baudet D."/>
            <person name="Noel J."/>
            <person name="Ndikumana S."/>
            <person name="Charron P."/>
            <person name="St-Onge C."/>
            <person name="Giorgi J."/>
            <person name="Grigoriev I.V."/>
            <person name="Roux C."/>
            <person name="Martin F.M."/>
            <person name="Corradi N."/>
        </authorList>
    </citation>
    <scope>NUCLEOTIDE SEQUENCE [LARGE SCALE GENOMIC DNA]</scope>
    <source>
        <strain evidence="1 2">A1</strain>
    </source>
</reference>
<reference evidence="1 2" key="2">
    <citation type="submission" date="2017-10" db="EMBL/GenBank/DDBJ databases">
        <title>Genome analyses suggest a sexual origin of heterokaryosis in a supposedly ancient asexual fungus.</title>
        <authorList>
            <person name="Corradi N."/>
            <person name="Sedzielewska K."/>
            <person name="Noel J."/>
            <person name="Charron P."/>
            <person name="Farinelli L."/>
            <person name="Marton T."/>
            <person name="Kruger M."/>
            <person name="Pelin A."/>
            <person name="Brachmann A."/>
            <person name="Corradi N."/>
        </authorList>
    </citation>
    <scope>NUCLEOTIDE SEQUENCE [LARGE SCALE GENOMIC DNA]</scope>
    <source>
        <strain evidence="1 2">A1</strain>
    </source>
</reference>
<comment type="caution">
    <text evidence="1">The sequence shown here is derived from an EMBL/GenBank/DDBJ whole genome shotgun (WGS) entry which is preliminary data.</text>
</comment>
<evidence type="ECO:0000313" key="1">
    <source>
        <dbReference type="EMBL" id="PKC62529.1"/>
    </source>
</evidence>
<dbReference type="VEuPathDB" id="FungiDB:FUN_013054"/>
<dbReference type="VEuPathDB" id="FungiDB:RhiirA1_465022"/>
<dbReference type="VEuPathDB" id="FungiDB:FUN_013055"/>
<accession>A0A2N0RGV7</accession>
<organism evidence="1 2">
    <name type="scientific">Rhizophagus irregularis</name>
    <dbReference type="NCBI Taxonomy" id="588596"/>
    <lineage>
        <taxon>Eukaryota</taxon>
        <taxon>Fungi</taxon>
        <taxon>Fungi incertae sedis</taxon>
        <taxon>Mucoromycota</taxon>
        <taxon>Glomeromycotina</taxon>
        <taxon>Glomeromycetes</taxon>
        <taxon>Glomerales</taxon>
        <taxon>Glomeraceae</taxon>
        <taxon>Rhizophagus</taxon>
    </lineage>
</organism>
<gene>
    <name evidence="1" type="ORF">RhiirA1_465022</name>
</gene>
<proteinExistence type="predicted"/>